<feature type="region of interest" description="Disordered" evidence="1">
    <location>
        <begin position="264"/>
        <end position="316"/>
    </location>
</feature>
<evidence type="ECO:0000256" key="1">
    <source>
        <dbReference type="SAM" id="MobiDB-lite"/>
    </source>
</evidence>
<dbReference type="EMBL" id="KL142379">
    <property type="protein sequence ID" value="KDR76098.1"/>
    <property type="molecule type" value="Genomic_DNA"/>
</dbReference>
<accession>A0A067TAS3</accession>
<dbReference type="AlphaFoldDB" id="A0A067TAS3"/>
<organism evidence="2 3">
    <name type="scientific">Galerina marginata (strain CBS 339.88)</name>
    <dbReference type="NCBI Taxonomy" id="685588"/>
    <lineage>
        <taxon>Eukaryota</taxon>
        <taxon>Fungi</taxon>
        <taxon>Dikarya</taxon>
        <taxon>Basidiomycota</taxon>
        <taxon>Agaricomycotina</taxon>
        <taxon>Agaricomycetes</taxon>
        <taxon>Agaricomycetidae</taxon>
        <taxon>Agaricales</taxon>
        <taxon>Agaricineae</taxon>
        <taxon>Strophariaceae</taxon>
        <taxon>Galerina</taxon>
    </lineage>
</organism>
<gene>
    <name evidence="2" type="ORF">GALMADRAFT_225788</name>
</gene>
<proteinExistence type="predicted"/>
<reference evidence="3" key="1">
    <citation type="journal article" date="2014" name="Proc. Natl. Acad. Sci. U.S.A.">
        <title>Extensive sampling of basidiomycete genomes demonstrates inadequacy of the white-rot/brown-rot paradigm for wood decay fungi.</title>
        <authorList>
            <person name="Riley R."/>
            <person name="Salamov A.A."/>
            <person name="Brown D.W."/>
            <person name="Nagy L.G."/>
            <person name="Floudas D."/>
            <person name="Held B.W."/>
            <person name="Levasseur A."/>
            <person name="Lombard V."/>
            <person name="Morin E."/>
            <person name="Otillar R."/>
            <person name="Lindquist E.A."/>
            <person name="Sun H."/>
            <person name="LaButti K.M."/>
            <person name="Schmutz J."/>
            <person name="Jabbour D."/>
            <person name="Luo H."/>
            <person name="Baker S.E."/>
            <person name="Pisabarro A.G."/>
            <person name="Walton J.D."/>
            <person name="Blanchette R.A."/>
            <person name="Henrissat B."/>
            <person name="Martin F."/>
            <person name="Cullen D."/>
            <person name="Hibbett D.S."/>
            <person name="Grigoriev I.V."/>
        </authorList>
    </citation>
    <scope>NUCLEOTIDE SEQUENCE [LARGE SCALE GENOMIC DNA]</scope>
    <source>
        <strain evidence="3">CBS 339.88</strain>
    </source>
</reference>
<dbReference type="Proteomes" id="UP000027222">
    <property type="component" value="Unassembled WGS sequence"/>
</dbReference>
<name>A0A067TAS3_GALM3</name>
<dbReference type="HOGENOM" id="CLU_880130_0_0_1"/>
<evidence type="ECO:0000313" key="2">
    <source>
        <dbReference type="EMBL" id="KDR76098.1"/>
    </source>
</evidence>
<feature type="compositionally biased region" description="Polar residues" evidence="1">
    <location>
        <begin position="127"/>
        <end position="140"/>
    </location>
</feature>
<protein>
    <submittedName>
        <fullName evidence="2">Uncharacterized protein</fullName>
    </submittedName>
</protein>
<feature type="region of interest" description="Disordered" evidence="1">
    <location>
        <begin position="1"/>
        <end position="31"/>
    </location>
</feature>
<feature type="region of interest" description="Disordered" evidence="1">
    <location>
        <begin position="48"/>
        <end position="167"/>
    </location>
</feature>
<sequence length="316" mass="34047">MDSFHGNPDTDPQRASAKRAEFSLNGQSNDFTTLDKNVASTVIPANNKLRVETPVDGADSFSRVYPPPATDPDNRKVATSNLTQPPRPFLLRGSSVPQSTSASLGPRYSSRRASSSGHFLGDVPSRMGSTRNPDSTQNVESARFRVDSRGRRISSRATGQVSRGTPRHTDAYGRYVIVAAGSDSDDLFDCPNYPTARSAQELNTVHNADIVVSDSNSDNAAARENRPTVYLGVIDVSDSEVQDRETTISACEIRPTIHLGYFEISDSDSDDRGADEQSAKTLPDPAALMLCSSSVCHENDDGASQDVPGMDSEDQT</sequence>
<evidence type="ECO:0000313" key="3">
    <source>
        <dbReference type="Proteomes" id="UP000027222"/>
    </source>
</evidence>
<keyword evidence="3" id="KW-1185">Reference proteome</keyword>